<dbReference type="RefSeq" id="WP_262401042.1">
    <property type="nucleotide sequence ID" value="NZ_JACRTB010000041.1"/>
</dbReference>
<proteinExistence type="predicted"/>
<evidence type="ECO:0000313" key="2">
    <source>
        <dbReference type="EMBL" id="MBC8577664.1"/>
    </source>
</evidence>
<dbReference type="Proteomes" id="UP000658131">
    <property type="component" value="Unassembled WGS sequence"/>
</dbReference>
<feature type="transmembrane region" description="Helical" evidence="1">
    <location>
        <begin position="73"/>
        <end position="94"/>
    </location>
</feature>
<organism evidence="2 3">
    <name type="scientific">Yanshouia hominis</name>
    <dbReference type="NCBI Taxonomy" id="2763673"/>
    <lineage>
        <taxon>Bacteria</taxon>
        <taxon>Bacillati</taxon>
        <taxon>Bacillota</taxon>
        <taxon>Clostridia</taxon>
        <taxon>Eubacteriales</taxon>
        <taxon>Oscillospiraceae</taxon>
        <taxon>Yanshouia</taxon>
    </lineage>
</organism>
<keyword evidence="1" id="KW-0472">Membrane</keyword>
<feature type="transmembrane region" description="Helical" evidence="1">
    <location>
        <begin position="144"/>
        <end position="162"/>
    </location>
</feature>
<evidence type="ECO:0008006" key="4">
    <source>
        <dbReference type="Google" id="ProtNLM"/>
    </source>
</evidence>
<feature type="transmembrane region" description="Helical" evidence="1">
    <location>
        <begin position="183"/>
        <end position="206"/>
    </location>
</feature>
<keyword evidence="1" id="KW-1133">Transmembrane helix</keyword>
<gene>
    <name evidence="2" type="ORF">H8717_14805</name>
</gene>
<sequence>MSQNKKAIPMTGEAQAQAVRLFGRHVSREKACILFAVTMVACALPMITGVRLWESIPEIVETGITRMDGRDDSMPRALVVFGIPGLMCLLNLIVHTQLYLNQQRMTLPKTFVRLFGRWGFTVLSTGFANLFIYRAANRPLPPPFAASCGIGLALLLLGGHMMDCPPNSSVALHFSFLEADSRVWAAVHRLAACLWMAAGLGVLIFASVTGRASAFFAAAVLAAFAAPVLYGKALCR</sequence>
<feature type="transmembrane region" description="Helical" evidence="1">
    <location>
        <begin position="114"/>
        <end position="132"/>
    </location>
</feature>
<dbReference type="EMBL" id="JACRTB010000041">
    <property type="protein sequence ID" value="MBC8577664.1"/>
    <property type="molecule type" value="Genomic_DNA"/>
</dbReference>
<reference evidence="2 3" key="1">
    <citation type="submission" date="2020-08" db="EMBL/GenBank/DDBJ databases">
        <title>Genome public.</title>
        <authorList>
            <person name="Liu C."/>
            <person name="Sun Q."/>
        </authorList>
    </citation>
    <scope>NUCLEOTIDE SEQUENCE [LARGE SCALE GENOMIC DNA]</scope>
    <source>
        <strain evidence="2 3">BX1</strain>
    </source>
</reference>
<feature type="transmembrane region" description="Helical" evidence="1">
    <location>
        <begin position="212"/>
        <end position="230"/>
    </location>
</feature>
<evidence type="ECO:0000256" key="1">
    <source>
        <dbReference type="SAM" id="Phobius"/>
    </source>
</evidence>
<keyword evidence="1" id="KW-0812">Transmembrane</keyword>
<name>A0ABR7NMX8_9FIRM</name>
<protein>
    <recommendedName>
        <fullName evidence="4">DUF1648 domain-containing protein</fullName>
    </recommendedName>
</protein>
<accession>A0ABR7NMX8</accession>
<comment type="caution">
    <text evidence="2">The sequence shown here is derived from an EMBL/GenBank/DDBJ whole genome shotgun (WGS) entry which is preliminary data.</text>
</comment>
<evidence type="ECO:0000313" key="3">
    <source>
        <dbReference type="Proteomes" id="UP000658131"/>
    </source>
</evidence>
<keyword evidence="3" id="KW-1185">Reference proteome</keyword>